<reference evidence="1" key="1">
    <citation type="submission" date="2021-06" db="EMBL/GenBank/DDBJ databases">
        <authorList>
            <person name="Kallberg Y."/>
            <person name="Tangrot J."/>
            <person name="Rosling A."/>
        </authorList>
    </citation>
    <scope>NUCLEOTIDE SEQUENCE</scope>
    <source>
        <strain evidence="1">CL356</strain>
    </source>
</reference>
<gene>
    <name evidence="1" type="ORF">ACOLOM_LOCUS7608</name>
</gene>
<comment type="caution">
    <text evidence="1">The sequence shown here is derived from an EMBL/GenBank/DDBJ whole genome shotgun (WGS) entry which is preliminary data.</text>
</comment>
<dbReference type="EMBL" id="CAJVPT010017991">
    <property type="protein sequence ID" value="CAG8630289.1"/>
    <property type="molecule type" value="Genomic_DNA"/>
</dbReference>
<organism evidence="1 2">
    <name type="scientific">Acaulospora colombiana</name>
    <dbReference type="NCBI Taxonomy" id="27376"/>
    <lineage>
        <taxon>Eukaryota</taxon>
        <taxon>Fungi</taxon>
        <taxon>Fungi incertae sedis</taxon>
        <taxon>Mucoromycota</taxon>
        <taxon>Glomeromycotina</taxon>
        <taxon>Glomeromycetes</taxon>
        <taxon>Diversisporales</taxon>
        <taxon>Acaulosporaceae</taxon>
        <taxon>Acaulospora</taxon>
    </lineage>
</organism>
<sequence>MTRFQHDHNKYEACKNYNCTENKSTPSAYGPTGRNNKIPCVRIDVQHVPVKMSPNTVEPELGTLCPFQLRWNVK</sequence>
<evidence type="ECO:0000313" key="2">
    <source>
        <dbReference type="Proteomes" id="UP000789525"/>
    </source>
</evidence>
<proteinExistence type="predicted"/>
<name>A0ACA9N803_9GLOM</name>
<accession>A0ACA9N803</accession>
<feature type="non-terminal residue" evidence="1">
    <location>
        <position position="74"/>
    </location>
</feature>
<dbReference type="Proteomes" id="UP000789525">
    <property type="component" value="Unassembled WGS sequence"/>
</dbReference>
<keyword evidence="2" id="KW-1185">Reference proteome</keyword>
<evidence type="ECO:0000313" key="1">
    <source>
        <dbReference type="EMBL" id="CAG8630289.1"/>
    </source>
</evidence>
<protein>
    <submittedName>
        <fullName evidence="1">1086_t:CDS:1</fullName>
    </submittedName>
</protein>